<evidence type="ECO:0000256" key="3">
    <source>
        <dbReference type="ARBA" id="ARBA00022475"/>
    </source>
</evidence>
<dbReference type="PANTHER" id="PTHR32502">
    <property type="entry name" value="N-ACETYLGALACTOSAMINE PERMEASE II COMPONENT-RELATED"/>
    <property type="match status" value="1"/>
</dbReference>
<keyword evidence="5" id="KW-0598">Phosphotransferase system</keyword>
<evidence type="ECO:0000256" key="2">
    <source>
        <dbReference type="ARBA" id="ARBA00022448"/>
    </source>
</evidence>
<evidence type="ECO:0000256" key="5">
    <source>
        <dbReference type="ARBA" id="ARBA00022683"/>
    </source>
</evidence>
<dbReference type="RefSeq" id="WP_307411740.1">
    <property type="nucleotide sequence ID" value="NZ_JAUSUR010000009.1"/>
</dbReference>
<dbReference type="PROSITE" id="PS51106">
    <property type="entry name" value="PTS_EIIC_TYPE_4"/>
    <property type="match status" value="1"/>
</dbReference>
<keyword evidence="11" id="KW-1185">Reference proteome</keyword>
<feature type="transmembrane region" description="Helical" evidence="9">
    <location>
        <begin position="34"/>
        <end position="60"/>
    </location>
</feature>
<keyword evidence="3" id="KW-1003">Cell membrane</keyword>
<feature type="transmembrane region" description="Helical" evidence="9">
    <location>
        <begin position="95"/>
        <end position="117"/>
    </location>
</feature>
<evidence type="ECO:0000313" key="11">
    <source>
        <dbReference type="Proteomes" id="UP001230220"/>
    </source>
</evidence>
<dbReference type="PANTHER" id="PTHR32502:SF8">
    <property type="entry name" value="N-ACETYLGALACTOSAMINE PERMEASE IIC COMPONENT 1"/>
    <property type="match status" value="1"/>
</dbReference>
<sequence>MSLLLQSMLITLIAIFGYSNVVMGSSMLDRPIVISPLVGLVLGDFTTGVMVGATLELVWLGAFPVGASNPPDMVSGTIIGASFVISSGSEPGTAVALAVPVATLVAMVSNLIMMLVIPQINCRRADISADQGNVKGVERMHIAAFLEFLIPLSFIVGISYYLGSPFIADIVAAIPAFITHGLEVATGIIPAIGFAMLARMIMTKDVAAFFFGGFLLSAYLNVPVLGVALMACVIVAVIMTLNKNNSGNAQMEVIEDENEF</sequence>
<evidence type="ECO:0000256" key="7">
    <source>
        <dbReference type="ARBA" id="ARBA00022989"/>
    </source>
</evidence>
<dbReference type="InterPro" id="IPR004700">
    <property type="entry name" value="PTS_IIC_man"/>
</dbReference>
<keyword evidence="6 9" id="KW-0812">Transmembrane</keyword>
<evidence type="ECO:0000256" key="1">
    <source>
        <dbReference type="ARBA" id="ARBA00004651"/>
    </source>
</evidence>
<gene>
    <name evidence="10" type="ORF">J2S15_003888</name>
</gene>
<dbReference type="Proteomes" id="UP001230220">
    <property type="component" value="Unassembled WGS sequence"/>
</dbReference>
<keyword evidence="2" id="KW-0813">Transport</keyword>
<dbReference type="Pfam" id="PF03609">
    <property type="entry name" value="EII-Sor"/>
    <property type="match status" value="1"/>
</dbReference>
<comment type="caution">
    <text evidence="10">The sequence shown here is derived from an EMBL/GenBank/DDBJ whole genome shotgun (WGS) entry which is preliminary data.</text>
</comment>
<organism evidence="10 11">
    <name type="scientific">Breznakia pachnodae</name>
    <dbReference type="NCBI Taxonomy" id="265178"/>
    <lineage>
        <taxon>Bacteria</taxon>
        <taxon>Bacillati</taxon>
        <taxon>Bacillota</taxon>
        <taxon>Erysipelotrichia</taxon>
        <taxon>Erysipelotrichales</taxon>
        <taxon>Erysipelotrichaceae</taxon>
        <taxon>Breznakia</taxon>
    </lineage>
</organism>
<evidence type="ECO:0000256" key="6">
    <source>
        <dbReference type="ARBA" id="ARBA00022692"/>
    </source>
</evidence>
<feature type="transmembrane region" description="Helical" evidence="9">
    <location>
        <begin position="174"/>
        <end position="197"/>
    </location>
</feature>
<accession>A0ABU0E8B5</accession>
<comment type="subcellular location">
    <subcellularLocation>
        <location evidence="1">Cell membrane</location>
        <topology evidence="1">Multi-pass membrane protein</topology>
    </subcellularLocation>
</comment>
<evidence type="ECO:0000256" key="4">
    <source>
        <dbReference type="ARBA" id="ARBA00022597"/>
    </source>
</evidence>
<dbReference type="EMBL" id="JAUSUR010000009">
    <property type="protein sequence ID" value="MDQ0363127.1"/>
    <property type="molecule type" value="Genomic_DNA"/>
</dbReference>
<dbReference type="InterPro" id="IPR050303">
    <property type="entry name" value="GatZ_KbaZ_carbometab"/>
</dbReference>
<reference evidence="10 11" key="1">
    <citation type="submission" date="2023-07" db="EMBL/GenBank/DDBJ databases">
        <title>Genomic Encyclopedia of Type Strains, Phase IV (KMG-IV): sequencing the most valuable type-strain genomes for metagenomic binning, comparative biology and taxonomic classification.</title>
        <authorList>
            <person name="Goeker M."/>
        </authorList>
    </citation>
    <scope>NUCLEOTIDE SEQUENCE [LARGE SCALE GENOMIC DNA]</scope>
    <source>
        <strain evidence="10 11">DSM 16784</strain>
    </source>
</reference>
<keyword evidence="4" id="KW-0762">Sugar transport</keyword>
<protein>
    <submittedName>
        <fullName evidence="10">Fructoselysine and glucoselysine-specific PTS system IIC component</fullName>
    </submittedName>
</protein>
<evidence type="ECO:0000256" key="8">
    <source>
        <dbReference type="ARBA" id="ARBA00023136"/>
    </source>
</evidence>
<name>A0ABU0E8B5_9FIRM</name>
<feature type="transmembrane region" description="Helical" evidence="9">
    <location>
        <begin position="142"/>
        <end position="162"/>
    </location>
</feature>
<keyword evidence="7 9" id="KW-1133">Transmembrane helix</keyword>
<keyword evidence="8 9" id="KW-0472">Membrane</keyword>
<evidence type="ECO:0000256" key="9">
    <source>
        <dbReference type="SAM" id="Phobius"/>
    </source>
</evidence>
<feature type="transmembrane region" description="Helical" evidence="9">
    <location>
        <begin position="209"/>
        <end position="241"/>
    </location>
</feature>
<evidence type="ECO:0000313" key="10">
    <source>
        <dbReference type="EMBL" id="MDQ0363127.1"/>
    </source>
</evidence>
<proteinExistence type="predicted"/>